<dbReference type="AlphaFoldDB" id="A0A2U3TH26"/>
<name>A0A2U3TH26_9NEIS</name>
<dbReference type="KEGG" id="maer:DAI18_00545"/>
<dbReference type="OrthoDB" id="9963984at2"/>
<reference evidence="1 2" key="1">
    <citation type="submission" date="2018-04" db="EMBL/GenBank/DDBJ databases">
        <title>Denitrifier Microvirgula.</title>
        <authorList>
            <person name="Anderson E."/>
            <person name="Jang J."/>
            <person name="Ishii S."/>
        </authorList>
    </citation>
    <scope>NUCLEOTIDE SEQUENCE [LARGE SCALE GENOMIC DNA]</scope>
    <source>
        <strain evidence="1 2">BE2.4</strain>
    </source>
</reference>
<dbReference type="EMBL" id="CP028519">
    <property type="protein sequence ID" value="AVY92702.1"/>
    <property type="molecule type" value="Genomic_DNA"/>
</dbReference>
<keyword evidence="2" id="KW-1185">Reference proteome</keyword>
<protein>
    <submittedName>
        <fullName evidence="1">Uncharacterized protein</fullName>
    </submittedName>
</protein>
<evidence type="ECO:0000313" key="2">
    <source>
        <dbReference type="Proteomes" id="UP000244173"/>
    </source>
</evidence>
<organism evidence="1 2">
    <name type="scientific">Microvirgula aerodenitrificans</name>
    <dbReference type="NCBI Taxonomy" id="57480"/>
    <lineage>
        <taxon>Bacteria</taxon>
        <taxon>Pseudomonadati</taxon>
        <taxon>Pseudomonadota</taxon>
        <taxon>Betaproteobacteria</taxon>
        <taxon>Neisseriales</taxon>
        <taxon>Aquaspirillaceae</taxon>
        <taxon>Microvirgula</taxon>
    </lineage>
</organism>
<dbReference type="Proteomes" id="UP000244173">
    <property type="component" value="Chromosome"/>
</dbReference>
<dbReference type="STRING" id="1122240.GCA_000620105_00794"/>
<sequence length="135" mass="14828">MKELLLFLGKLVALFVTASGWVVLFGIGWTYFTYVKPFYDEAGVMRQQFEQAVVAGDTVPALEKRFAPPPPAAGHPPLAAPEIERIPPEKGGGIPRYVMRWQRTAGPLVVFGIVFHFSAIAPNPSMNNGQPYGQQ</sequence>
<accession>A0A2U3TH26</accession>
<dbReference type="RefSeq" id="WP_028498235.1">
    <property type="nucleotide sequence ID" value="NZ_CALFSO010000052.1"/>
</dbReference>
<evidence type="ECO:0000313" key="1">
    <source>
        <dbReference type="EMBL" id="AVY92702.1"/>
    </source>
</evidence>
<gene>
    <name evidence="1" type="ORF">DAI18_00545</name>
</gene>
<proteinExistence type="predicted"/>